<keyword evidence="2" id="KW-0472">Membrane</keyword>
<dbReference type="Proteomes" id="UP001353858">
    <property type="component" value="Unassembled WGS sequence"/>
</dbReference>
<dbReference type="PANTHER" id="PTHR37687">
    <property type="entry name" value="AGAP006772-PA"/>
    <property type="match status" value="1"/>
</dbReference>
<dbReference type="EMBL" id="JARPUR010000008">
    <property type="protein sequence ID" value="KAK4871791.1"/>
    <property type="molecule type" value="Genomic_DNA"/>
</dbReference>
<accession>A0AAN7P125</accession>
<gene>
    <name evidence="3" type="ORF">RN001_015915</name>
</gene>
<sequence length="690" mass="80514">MRTKVSEFETMLIHIGWRITVVLVLFIGLTIAQEDSLQSALNAVDRRQRDLTPGYKNYYAEGGLGKYYLPDDKDDLAFLKPDDRFDLSDYLKEEDFNNRKDLKKHFSSPFRERIDRDKEREKEELSEMLINHLENNRDTRDDNEDYIDLLQLLYDRRNGKYSDFMENLEKLQSSDMKKRVFPSEYYGSLGSLGYNSVGLKKKSRYFDSDVPNDSLYLLNYAPRDELFERISDDDDDENQSSDYYNWNQRSGNDKRDMPYFESYSMKKRFPVAKRSNPPMYQSESKRTLNRGPRNLVPTDPKVAKDLSTVFGSAKTSSILEQKSKKNDKSIKAKKVEHSNIEKKLNKTNIIKKNENKEVIPNATKDEPLQIKKKSIDWSDYFGYDRKKKSNGDIDNEWLMERYHKAIAMATKRNAEYPLQHFHNHNPNEGSHLKTFKKKNDDNDEEAKLIEMDAKLKNIEDSIVDEALKYTGAHEGSTDSKEIQEIKDKVISRLAAAYSLEKMRQALGEYKMSIAKQRKEMQNSKELDDDSFFEEKRVSVPRKQAIDEDREKVPEGDNNIKCSHGKQDCDEQTYKPSSDIVEEESHWLRGDCPQIQRACNEVAEVLGHYGRTLEPACNIHQVCLFCGENSWFAPTRQCNVLFLAKADELCGGDIDCNKTANHSVRYLLDIYRSLRTEHTQECDLQCPDKRR</sequence>
<keyword evidence="2" id="KW-0812">Transmembrane</keyword>
<dbReference type="AlphaFoldDB" id="A0AAN7P125"/>
<keyword evidence="2" id="KW-1133">Transmembrane helix</keyword>
<feature type="transmembrane region" description="Helical" evidence="2">
    <location>
        <begin position="12"/>
        <end position="32"/>
    </location>
</feature>
<evidence type="ECO:0000256" key="2">
    <source>
        <dbReference type="SAM" id="Phobius"/>
    </source>
</evidence>
<feature type="region of interest" description="Disordered" evidence="1">
    <location>
        <begin position="229"/>
        <end position="249"/>
    </location>
</feature>
<evidence type="ECO:0000313" key="3">
    <source>
        <dbReference type="EMBL" id="KAK4871791.1"/>
    </source>
</evidence>
<proteinExistence type="predicted"/>
<protein>
    <submittedName>
        <fullName evidence="3">Uncharacterized protein</fullName>
    </submittedName>
</protein>
<dbReference type="PANTHER" id="PTHR37687:SF1">
    <property type="entry name" value="AGAP006772-PA"/>
    <property type="match status" value="1"/>
</dbReference>
<comment type="caution">
    <text evidence="3">The sequence shown here is derived from an EMBL/GenBank/DDBJ whole genome shotgun (WGS) entry which is preliminary data.</text>
</comment>
<name>A0AAN7P125_9COLE</name>
<feature type="region of interest" description="Disordered" evidence="1">
    <location>
        <begin position="272"/>
        <end position="300"/>
    </location>
</feature>
<reference evidence="4" key="1">
    <citation type="submission" date="2023-01" db="EMBL/GenBank/DDBJ databases">
        <title>Key to firefly adult light organ development and bioluminescence: homeobox transcription factors regulate luciferase expression and transportation to peroxisome.</title>
        <authorList>
            <person name="Fu X."/>
        </authorList>
    </citation>
    <scope>NUCLEOTIDE SEQUENCE [LARGE SCALE GENOMIC DNA]</scope>
</reference>
<keyword evidence="4" id="KW-1185">Reference proteome</keyword>
<evidence type="ECO:0000256" key="1">
    <source>
        <dbReference type="SAM" id="MobiDB-lite"/>
    </source>
</evidence>
<dbReference type="InterPro" id="IPR038875">
    <property type="entry name" value="PLA2_conodipine-like"/>
</dbReference>
<evidence type="ECO:0000313" key="4">
    <source>
        <dbReference type="Proteomes" id="UP001353858"/>
    </source>
</evidence>
<organism evidence="3 4">
    <name type="scientific">Aquatica leii</name>
    <dbReference type="NCBI Taxonomy" id="1421715"/>
    <lineage>
        <taxon>Eukaryota</taxon>
        <taxon>Metazoa</taxon>
        <taxon>Ecdysozoa</taxon>
        <taxon>Arthropoda</taxon>
        <taxon>Hexapoda</taxon>
        <taxon>Insecta</taxon>
        <taxon>Pterygota</taxon>
        <taxon>Neoptera</taxon>
        <taxon>Endopterygota</taxon>
        <taxon>Coleoptera</taxon>
        <taxon>Polyphaga</taxon>
        <taxon>Elateriformia</taxon>
        <taxon>Elateroidea</taxon>
        <taxon>Lampyridae</taxon>
        <taxon>Luciolinae</taxon>
        <taxon>Aquatica</taxon>
    </lineage>
</organism>